<feature type="compositionally biased region" description="Polar residues" evidence="1">
    <location>
        <begin position="169"/>
        <end position="185"/>
    </location>
</feature>
<organism evidence="2 3">
    <name type="scientific">Caerostris extrusa</name>
    <name type="common">Bark spider</name>
    <name type="synonym">Caerostris bankana</name>
    <dbReference type="NCBI Taxonomy" id="172846"/>
    <lineage>
        <taxon>Eukaryota</taxon>
        <taxon>Metazoa</taxon>
        <taxon>Ecdysozoa</taxon>
        <taxon>Arthropoda</taxon>
        <taxon>Chelicerata</taxon>
        <taxon>Arachnida</taxon>
        <taxon>Araneae</taxon>
        <taxon>Araneomorphae</taxon>
        <taxon>Entelegynae</taxon>
        <taxon>Araneoidea</taxon>
        <taxon>Araneidae</taxon>
        <taxon>Caerostris</taxon>
    </lineage>
</organism>
<feature type="compositionally biased region" description="Basic and acidic residues" evidence="1">
    <location>
        <begin position="140"/>
        <end position="164"/>
    </location>
</feature>
<proteinExistence type="predicted"/>
<comment type="caution">
    <text evidence="2">The sequence shown here is derived from an EMBL/GenBank/DDBJ whole genome shotgun (WGS) entry which is preliminary data.</text>
</comment>
<evidence type="ECO:0000313" key="3">
    <source>
        <dbReference type="Proteomes" id="UP001054945"/>
    </source>
</evidence>
<gene>
    <name evidence="2" type="ORF">CEXT_331741</name>
</gene>
<evidence type="ECO:0000313" key="2">
    <source>
        <dbReference type="EMBL" id="GIY44629.1"/>
    </source>
</evidence>
<sequence>MVGISITGNEETMKVDSISTCTSSDQKEKAIQSPVSKHARGIIAQSASVSRRDDRERTDVTKTGSLCLSATSPKSRDLLRSDRLVKPSAALDVPFPEFSVRDGDKCRPQLTLLCNSNPKQIVDLPGDSFKVVDELSRQKEMWAKKKSQQERKNRDGSGDQKKSPFFECSTWQKATRNGSLGQSLVSVEDGAKTEMERIRLES</sequence>
<name>A0AAV4TEL7_CAEEX</name>
<evidence type="ECO:0000256" key="1">
    <source>
        <dbReference type="SAM" id="MobiDB-lite"/>
    </source>
</evidence>
<reference evidence="2 3" key="1">
    <citation type="submission" date="2021-06" db="EMBL/GenBank/DDBJ databases">
        <title>Caerostris extrusa draft genome.</title>
        <authorList>
            <person name="Kono N."/>
            <person name="Arakawa K."/>
        </authorList>
    </citation>
    <scope>NUCLEOTIDE SEQUENCE [LARGE SCALE GENOMIC DNA]</scope>
</reference>
<feature type="compositionally biased region" description="Basic and acidic residues" evidence="1">
    <location>
        <begin position="189"/>
        <end position="202"/>
    </location>
</feature>
<dbReference type="Proteomes" id="UP001054945">
    <property type="component" value="Unassembled WGS sequence"/>
</dbReference>
<accession>A0AAV4TEL7</accession>
<feature type="compositionally biased region" description="Basic and acidic residues" evidence="1">
    <location>
        <begin position="50"/>
        <end position="60"/>
    </location>
</feature>
<keyword evidence="3" id="KW-1185">Reference proteome</keyword>
<feature type="region of interest" description="Disordered" evidence="1">
    <location>
        <begin position="16"/>
        <end position="61"/>
    </location>
</feature>
<protein>
    <submittedName>
        <fullName evidence="2">Uncharacterized protein</fullName>
    </submittedName>
</protein>
<dbReference type="EMBL" id="BPLR01011171">
    <property type="protein sequence ID" value="GIY44629.1"/>
    <property type="molecule type" value="Genomic_DNA"/>
</dbReference>
<feature type="region of interest" description="Disordered" evidence="1">
    <location>
        <begin position="140"/>
        <end position="202"/>
    </location>
</feature>
<dbReference type="AlphaFoldDB" id="A0AAV4TEL7"/>